<name>A0A6D2KIM7_9BRAS</name>
<dbReference type="AlphaFoldDB" id="A0A6D2KIM7"/>
<gene>
    <name evidence="1" type="ORF">MERR_LOCUS41583</name>
</gene>
<sequence length="145" mass="16595">MRQTIFLNITHHRLELLQFETNLRHLRRPNLTRIVEGVYKEAASSGNNGERSSICEGDREGSNRCWVLPRTLMREPLLMLMRSIGVHSGLVIKERNRSRNSSLQGHLLNSALATVIVEQMLLVLLYQKKHRLRLQSSIITSPSTG</sequence>
<organism evidence="1 2">
    <name type="scientific">Microthlaspi erraticum</name>
    <dbReference type="NCBI Taxonomy" id="1685480"/>
    <lineage>
        <taxon>Eukaryota</taxon>
        <taxon>Viridiplantae</taxon>
        <taxon>Streptophyta</taxon>
        <taxon>Embryophyta</taxon>
        <taxon>Tracheophyta</taxon>
        <taxon>Spermatophyta</taxon>
        <taxon>Magnoliopsida</taxon>
        <taxon>eudicotyledons</taxon>
        <taxon>Gunneridae</taxon>
        <taxon>Pentapetalae</taxon>
        <taxon>rosids</taxon>
        <taxon>malvids</taxon>
        <taxon>Brassicales</taxon>
        <taxon>Brassicaceae</taxon>
        <taxon>Coluteocarpeae</taxon>
        <taxon>Microthlaspi</taxon>
    </lineage>
</organism>
<proteinExistence type="predicted"/>
<keyword evidence="2" id="KW-1185">Reference proteome</keyword>
<evidence type="ECO:0000313" key="2">
    <source>
        <dbReference type="Proteomes" id="UP000467841"/>
    </source>
</evidence>
<dbReference type="EMBL" id="CACVBM020001573">
    <property type="protein sequence ID" value="CAA7054347.1"/>
    <property type="molecule type" value="Genomic_DNA"/>
</dbReference>
<reference evidence="1" key="1">
    <citation type="submission" date="2020-01" db="EMBL/GenBank/DDBJ databases">
        <authorList>
            <person name="Mishra B."/>
        </authorList>
    </citation>
    <scope>NUCLEOTIDE SEQUENCE [LARGE SCALE GENOMIC DNA]</scope>
</reference>
<evidence type="ECO:0000313" key="1">
    <source>
        <dbReference type="EMBL" id="CAA7054347.1"/>
    </source>
</evidence>
<protein>
    <submittedName>
        <fullName evidence="1">Uncharacterized protein</fullName>
    </submittedName>
</protein>
<comment type="caution">
    <text evidence="1">The sequence shown here is derived from an EMBL/GenBank/DDBJ whole genome shotgun (WGS) entry which is preliminary data.</text>
</comment>
<dbReference type="Proteomes" id="UP000467841">
    <property type="component" value="Unassembled WGS sequence"/>
</dbReference>
<accession>A0A6D2KIM7</accession>